<sequence>MKNPIYGMVGIGKRNTREVELQKEGKMDYSFKRGTKNEKGWSCRGRPLKTEEFGAIMGMKLATTAKRKKEKGRVRILLYPY</sequence>
<protein>
    <submittedName>
        <fullName evidence="1">Uncharacterized protein</fullName>
    </submittedName>
</protein>
<name>A0A1I8EFL9_WUCBA</name>
<dbReference type="AlphaFoldDB" id="A0A1I8EFL9"/>
<evidence type="ECO:0000313" key="1">
    <source>
        <dbReference type="WBParaSite" id="maker-PairedContig_1853-snap-gene-0.4-mRNA-1"/>
    </source>
</evidence>
<proteinExistence type="predicted"/>
<reference evidence="1" key="1">
    <citation type="submission" date="2016-11" db="UniProtKB">
        <authorList>
            <consortium name="WormBaseParasite"/>
        </authorList>
    </citation>
    <scope>IDENTIFICATION</scope>
    <source>
        <strain evidence="1">pt0022</strain>
    </source>
</reference>
<dbReference type="WBParaSite" id="maker-PairedContig_1853-snap-gene-0.4-mRNA-1">
    <property type="protein sequence ID" value="maker-PairedContig_1853-snap-gene-0.4-mRNA-1"/>
    <property type="gene ID" value="maker-PairedContig_1853-snap-gene-0.4"/>
</dbReference>
<organism evidence="1">
    <name type="scientific">Wuchereria bancrofti</name>
    <dbReference type="NCBI Taxonomy" id="6293"/>
    <lineage>
        <taxon>Eukaryota</taxon>
        <taxon>Metazoa</taxon>
        <taxon>Ecdysozoa</taxon>
        <taxon>Nematoda</taxon>
        <taxon>Chromadorea</taxon>
        <taxon>Rhabditida</taxon>
        <taxon>Spirurina</taxon>
        <taxon>Spiruromorpha</taxon>
        <taxon>Filarioidea</taxon>
        <taxon>Onchocercidae</taxon>
        <taxon>Wuchereria</taxon>
    </lineage>
</organism>
<accession>A0A1I8EFL9</accession>